<feature type="transmembrane region" description="Helical" evidence="8">
    <location>
        <begin position="416"/>
        <end position="442"/>
    </location>
</feature>
<dbReference type="KEGG" id="htq:FRZ44_30020"/>
<dbReference type="AlphaFoldDB" id="A0A5J6MK26"/>
<dbReference type="PANTHER" id="PTHR43568:SF1">
    <property type="entry name" value="P PROTEIN"/>
    <property type="match status" value="1"/>
</dbReference>
<protein>
    <submittedName>
        <fullName evidence="10">Membrane protein</fullName>
    </submittedName>
</protein>
<dbReference type="EMBL" id="CP042906">
    <property type="protein sequence ID" value="QEX17699.1"/>
    <property type="molecule type" value="Genomic_DNA"/>
</dbReference>
<feature type="transmembrane region" description="Helical" evidence="8">
    <location>
        <begin position="28"/>
        <end position="50"/>
    </location>
</feature>
<feature type="transmembrane region" description="Helical" evidence="8">
    <location>
        <begin position="246"/>
        <end position="265"/>
    </location>
</feature>
<evidence type="ECO:0000259" key="9">
    <source>
        <dbReference type="Pfam" id="PF03600"/>
    </source>
</evidence>
<feature type="transmembrane region" description="Helical" evidence="8">
    <location>
        <begin position="133"/>
        <end position="152"/>
    </location>
</feature>
<gene>
    <name evidence="10" type="ORF">FRZ44_30020</name>
</gene>
<feature type="transmembrane region" description="Helical" evidence="8">
    <location>
        <begin position="172"/>
        <end position="196"/>
    </location>
</feature>
<dbReference type="GO" id="GO:0015105">
    <property type="term" value="F:arsenite transmembrane transporter activity"/>
    <property type="evidence" value="ECO:0007669"/>
    <property type="project" value="InterPro"/>
</dbReference>
<keyword evidence="4" id="KW-1003">Cell membrane</keyword>
<keyword evidence="7 8" id="KW-0472">Membrane</keyword>
<keyword evidence="6 8" id="KW-1133">Transmembrane helix</keyword>
<evidence type="ECO:0000256" key="7">
    <source>
        <dbReference type="ARBA" id="ARBA00023136"/>
    </source>
</evidence>
<feature type="transmembrane region" description="Helical" evidence="8">
    <location>
        <begin position="372"/>
        <end position="404"/>
    </location>
</feature>
<dbReference type="InterPro" id="IPR000802">
    <property type="entry name" value="Arsenical_pump_ArsB"/>
</dbReference>
<comment type="subcellular location">
    <subcellularLocation>
        <location evidence="1">Cell membrane</location>
        <topology evidence="1">Multi-pass membrane protein</topology>
    </subcellularLocation>
</comment>
<keyword evidence="5 8" id="KW-0812">Transmembrane</keyword>
<evidence type="ECO:0000313" key="11">
    <source>
        <dbReference type="Proteomes" id="UP000326202"/>
    </source>
</evidence>
<evidence type="ECO:0000256" key="6">
    <source>
        <dbReference type="ARBA" id="ARBA00022989"/>
    </source>
</evidence>
<organism evidence="10 11">
    <name type="scientific">Hypericibacter terrae</name>
    <dbReference type="NCBI Taxonomy" id="2602015"/>
    <lineage>
        <taxon>Bacteria</taxon>
        <taxon>Pseudomonadati</taxon>
        <taxon>Pseudomonadota</taxon>
        <taxon>Alphaproteobacteria</taxon>
        <taxon>Rhodospirillales</taxon>
        <taxon>Dongiaceae</taxon>
        <taxon>Hypericibacter</taxon>
    </lineage>
</organism>
<feature type="transmembrane region" description="Helical" evidence="8">
    <location>
        <begin position="277"/>
        <end position="299"/>
    </location>
</feature>
<dbReference type="InterPro" id="IPR051475">
    <property type="entry name" value="Diverse_Ion_Transporter"/>
</dbReference>
<evidence type="ECO:0000313" key="10">
    <source>
        <dbReference type="EMBL" id="QEX17699.1"/>
    </source>
</evidence>
<dbReference type="PRINTS" id="PR00758">
    <property type="entry name" value="ARSENICPUMP"/>
</dbReference>
<dbReference type="GO" id="GO:0005886">
    <property type="term" value="C:plasma membrane"/>
    <property type="evidence" value="ECO:0007669"/>
    <property type="project" value="UniProtKB-SubCell"/>
</dbReference>
<name>A0A5J6MK26_9PROT</name>
<evidence type="ECO:0000256" key="1">
    <source>
        <dbReference type="ARBA" id="ARBA00004651"/>
    </source>
</evidence>
<sequence length="444" mass="46218">MLPIVAVATFFVVILVIAFNWLDMTVAAMLGVVIFLVTGILTDSAVTSALATGDGTLALLFGGMVVARVLVPTGIFEVVGQKLLRFTNGSGKRLLLALLVIVAPVCALLPNATVVLLLGPVIVRVATAMEIDFIPLLVLTAIVSNAAGLLTLVGDPATFLVGSAIHLSFTDYLGRVSLGGLLALAVIVPLLPLLFGDIWRLRRPPAADLPPARLQQPLFVMVSVGILLLMVALFVFGSLLPTLTPPSVAILGATLALMAIYGWRVEPVTKVFSDIDWKTLIFILCMFFMVQGLVATGVLQGVSRLLAAVFGDHMLAAALVLLAGIGAASSVLANIPVVVAMLVLVKGYLVLIDAVPEQALGYTFQQVWPEQTIPVFVGMMFGATLGGSATLIGASANVVAAGIAAQNGRALTFARFARYGVPIVLAQLAVGAIYTAVLYLLAAG</sequence>
<evidence type="ECO:0000256" key="4">
    <source>
        <dbReference type="ARBA" id="ARBA00022475"/>
    </source>
</evidence>
<proteinExistence type="inferred from homology"/>
<dbReference type="Pfam" id="PF03600">
    <property type="entry name" value="CitMHS"/>
    <property type="match status" value="1"/>
</dbReference>
<feature type="transmembrane region" description="Helical" evidence="8">
    <location>
        <begin position="217"/>
        <end position="240"/>
    </location>
</feature>
<feature type="transmembrane region" description="Helical" evidence="8">
    <location>
        <begin position="57"/>
        <end position="76"/>
    </location>
</feature>
<dbReference type="InterPro" id="IPR004680">
    <property type="entry name" value="Cit_transptr-like_dom"/>
</dbReference>
<dbReference type="PANTHER" id="PTHR43568">
    <property type="entry name" value="P PROTEIN"/>
    <property type="match status" value="1"/>
</dbReference>
<comment type="similarity">
    <text evidence="2">Belongs to the CitM (TC 2.A.11) transporter family.</text>
</comment>
<evidence type="ECO:0000256" key="3">
    <source>
        <dbReference type="ARBA" id="ARBA00022448"/>
    </source>
</evidence>
<feature type="domain" description="Citrate transporter-like" evidence="9">
    <location>
        <begin position="15"/>
        <end position="350"/>
    </location>
</feature>
<accession>A0A5J6MK26</accession>
<evidence type="ECO:0000256" key="5">
    <source>
        <dbReference type="ARBA" id="ARBA00022692"/>
    </source>
</evidence>
<keyword evidence="3" id="KW-0813">Transport</keyword>
<evidence type="ECO:0000256" key="8">
    <source>
        <dbReference type="SAM" id="Phobius"/>
    </source>
</evidence>
<feature type="transmembrane region" description="Helical" evidence="8">
    <location>
        <begin position="96"/>
        <end position="121"/>
    </location>
</feature>
<reference evidence="10 11" key="1">
    <citation type="submission" date="2019-08" db="EMBL/GenBank/DDBJ databases">
        <title>Hyperibacter terrae gen. nov., sp. nov. and Hyperibacter viscosus sp. nov., two new members in the family Rhodospirillaceae isolated from the rhizosphere of Hypericum perforatum.</title>
        <authorList>
            <person name="Noviana Z."/>
        </authorList>
    </citation>
    <scope>NUCLEOTIDE SEQUENCE [LARGE SCALE GENOMIC DNA]</scope>
    <source>
        <strain evidence="10 11">R5913</strain>
    </source>
</reference>
<evidence type="ECO:0000256" key="2">
    <source>
        <dbReference type="ARBA" id="ARBA00009843"/>
    </source>
</evidence>
<dbReference type="Proteomes" id="UP000326202">
    <property type="component" value="Chromosome"/>
</dbReference>
<keyword evidence="11" id="KW-1185">Reference proteome</keyword>